<proteinExistence type="predicted"/>
<dbReference type="Pfam" id="PF01933">
    <property type="entry name" value="CofD"/>
    <property type="match status" value="1"/>
</dbReference>
<gene>
    <name evidence="1" type="ORF">H9874_09860</name>
</gene>
<accession>A0A9D1R233</accession>
<dbReference type="GO" id="GO:0043743">
    <property type="term" value="F:LPPG:FO 2-phospho-L-lactate transferase activity"/>
    <property type="evidence" value="ECO:0007669"/>
    <property type="project" value="InterPro"/>
</dbReference>
<dbReference type="Proteomes" id="UP000824264">
    <property type="component" value="Unassembled WGS sequence"/>
</dbReference>
<reference evidence="1" key="1">
    <citation type="journal article" date="2021" name="PeerJ">
        <title>Extensive microbial diversity within the chicken gut microbiome revealed by metagenomics and culture.</title>
        <authorList>
            <person name="Gilroy R."/>
            <person name="Ravi A."/>
            <person name="Getino M."/>
            <person name="Pursley I."/>
            <person name="Horton D.L."/>
            <person name="Alikhan N.F."/>
            <person name="Baker D."/>
            <person name="Gharbi K."/>
            <person name="Hall N."/>
            <person name="Watson M."/>
            <person name="Adriaenssens E.M."/>
            <person name="Foster-Nyarko E."/>
            <person name="Jarju S."/>
            <person name="Secka A."/>
            <person name="Antonio M."/>
            <person name="Oren A."/>
            <person name="Chaudhuri R.R."/>
            <person name="La Ragione R."/>
            <person name="Hildebrand F."/>
            <person name="Pallen M.J."/>
        </authorList>
    </citation>
    <scope>NUCLEOTIDE SEQUENCE</scope>
    <source>
        <strain evidence="1">ChiSxjej5B17-1746</strain>
    </source>
</reference>
<evidence type="ECO:0000313" key="2">
    <source>
        <dbReference type="Proteomes" id="UP000824264"/>
    </source>
</evidence>
<protein>
    <submittedName>
        <fullName evidence="1">GAK system CofD-like protein</fullName>
    </submittedName>
</protein>
<dbReference type="CDD" id="cd07187">
    <property type="entry name" value="YvcK_like"/>
    <property type="match status" value="1"/>
</dbReference>
<dbReference type="Gene3D" id="3.40.50.10680">
    <property type="entry name" value="CofD-like domains"/>
    <property type="match status" value="1"/>
</dbReference>
<dbReference type="SUPFAM" id="SSF142338">
    <property type="entry name" value="CofD-like"/>
    <property type="match status" value="1"/>
</dbReference>
<dbReference type="InterPro" id="IPR002882">
    <property type="entry name" value="CofD"/>
</dbReference>
<dbReference type="InterPro" id="IPR027591">
    <property type="entry name" value="CofD-rel_GAK"/>
</dbReference>
<reference evidence="1" key="2">
    <citation type="submission" date="2021-04" db="EMBL/GenBank/DDBJ databases">
        <authorList>
            <person name="Gilroy R."/>
        </authorList>
    </citation>
    <scope>NUCLEOTIDE SEQUENCE</scope>
    <source>
        <strain evidence="1">ChiSxjej5B17-1746</strain>
    </source>
</reference>
<dbReference type="InterPro" id="IPR038136">
    <property type="entry name" value="CofD-like_dom_sf"/>
</dbReference>
<dbReference type="PANTHER" id="PTHR31240:SF0">
    <property type="entry name" value="MATERNAL EFFECT EMBRYO ARREST 18"/>
    <property type="match status" value="1"/>
</dbReference>
<evidence type="ECO:0000313" key="1">
    <source>
        <dbReference type="EMBL" id="HIW79430.1"/>
    </source>
</evidence>
<name>A0A9D1R233_9BACT</name>
<organism evidence="1 2">
    <name type="scientific">Candidatus Bilophila faecipullorum</name>
    <dbReference type="NCBI Taxonomy" id="2838482"/>
    <lineage>
        <taxon>Bacteria</taxon>
        <taxon>Pseudomonadati</taxon>
        <taxon>Thermodesulfobacteriota</taxon>
        <taxon>Desulfovibrionia</taxon>
        <taxon>Desulfovibrionales</taxon>
        <taxon>Desulfovibrionaceae</taxon>
        <taxon>Bilophila</taxon>
    </lineage>
</organism>
<sequence>MLEPESGSRVLFFSGGTALGPIAAELSRFTRNAVHVITTFDSGGSSAELRRVFGMPAVGDIRARIMALADRNVPGNAETIALLGYRLPTDAAPEGLRRELVALAAGEHPLTAAIPEPMHEVITRHLSAFLALMPESMNLAGASIGNLVLTSGYLSLDRRLEPVVTAFSRMVAARGLVRPVADACAHLCVRLANGEIINGQHRFTGKVGTAISSPIVDMWLTASLEDPAPIRIAAYPRLADVIRLSDLICYPVGSFFSSVMANLLPSGVCAAIREARCPKVFIPNLGNDPELFGLTVRDQVAHLLRMGEAEGCGPQDMLHWLLVDEDDSRYPGGIPSEWLSRLGIRVRRAPLVVAPPYLDPAAVCAALAGAWV</sequence>
<comment type="caution">
    <text evidence="1">The sequence shown here is derived from an EMBL/GenBank/DDBJ whole genome shotgun (WGS) entry which is preliminary data.</text>
</comment>
<dbReference type="NCBIfam" id="TIGR04357">
    <property type="entry name" value="CofD_rel_GAK"/>
    <property type="match status" value="1"/>
</dbReference>
<dbReference type="AlphaFoldDB" id="A0A9D1R233"/>
<dbReference type="EMBL" id="DXGI01000370">
    <property type="protein sequence ID" value="HIW79430.1"/>
    <property type="molecule type" value="Genomic_DNA"/>
</dbReference>
<dbReference type="PANTHER" id="PTHR31240">
    <property type="entry name" value="MATERNAL EFFECT EMBRYO ARREST 18"/>
    <property type="match status" value="1"/>
</dbReference>